<dbReference type="OrthoDB" id="9803508at2"/>
<dbReference type="PANTHER" id="PTHR41317:SF1">
    <property type="entry name" value="PD-(D_E)XK NUCLEASE FAMILY TRANSPOSASE"/>
    <property type="match status" value="1"/>
</dbReference>
<organism evidence="1 2">
    <name type="scientific">Sphingobacterium nematocida</name>
    <dbReference type="NCBI Taxonomy" id="1513896"/>
    <lineage>
        <taxon>Bacteria</taxon>
        <taxon>Pseudomonadati</taxon>
        <taxon>Bacteroidota</taxon>
        <taxon>Sphingobacteriia</taxon>
        <taxon>Sphingobacteriales</taxon>
        <taxon>Sphingobacteriaceae</taxon>
        <taxon>Sphingobacterium</taxon>
    </lineage>
</organism>
<gene>
    <name evidence="1" type="ORF">SAMN05660841_04257</name>
</gene>
<evidence type="ECO:0008006" key="3">
    <source>
        <dbReference type="Google" id="ProtNLM"/>
    </source>
</evidence>
<name>A0A1T5GQ79_9SPHI</name>
<proteinExistence type="predicted"/>
<dbReference type="NCBIfam" id="TIGR01784">
    <property type="entry name" value="T_den_put_tspse"/>
    <property type="match status" value="1"/>
</dbReference>
<dbReference type="InterPro" id="IPR010106">
    <property type="entry name" value="RpnA"/>
</dbReference>
<dbReference type="Proteomes" id="UP000190150">
    <property type="component" value="Unassembled WGS sequence"/>
</dbReference>
<dbReference type="PANTHER" id="PTHR41317">
    <property type="entry name" value="PD-(D_E)XK NUCLEASE FAMILY TRANSPOSASE"/>
    <property type="match status" value="1"/>
</dbReference>
<keyword evidence="2" id="KW-1185">Reference proteome</keyword>
<dbReference type="AlphaFoldDB" id="A0A1T5GQ79"/>
<sequence length="311" mass="35906">MTKSKKHLGKYVDPRTDFGMKFYFGREENKILLIEFLNSLFEGEKIIADLKYKTVEHDGDQEDMRRVVFDLHCIGNDGEIFIVEFQQLFQEFFKDRAVFYTSRLINRQLAKGKKGNDYHLPEVYFVGVLEFDMNGGSSVALSRKTDRPYFYDVALCDKNTNEVFYDKLGYKMVSLPVFNKQPEELDTVMDQWLYLLKHLSTMEKLPSFLDKRIFGRIFAIGEIGKLKEEDLMSYEASLKQRRDAESVFNSALRSGHAKGKAEGREEGLAEGLAEGARKNAIETAKEMKKAGLSTEQIVKFTKLTIEEVEKL</sequence>
<dbReference type="RefSeq" id="WP_079645882.1">
    <property type="nucleotide sequence ID" value="NZ_FUZF01000030.1"/>
</dbReference>
<evidence type="ECO:0000313" key="2">
    <source>
        <dbReference type="Proteomes" id="UP000190150"/>
    </source>
</evidence>
<evidence type="ECO:0000313" key="1">
    <source>
        <dbReference type="EMBL" id="SKC10518.1"/>
    </source>
</evidence>
<accession>A0A1T5GQ79</accession>
<dbReference type="EMBL" id="FUZF01000030">
    <property type="protein sequence ID" value="SKC10518.1"/>
    <property type="molecule type" value="Genomic_DNA"/>
</dbReference>
<protein>
    <recommendedName>
        <fullName evidence="3">Rpn family recombination-promoting nuclease/putative transposase</fullName>
    </recommendedName>
</protein>
<dbReference type="STRING" id="1513896.SAMN05660841_04257"/>
<dbReference type="Pfam" id="PF12784">
    <property type="entry name" value="PDDEXK_2"/>
    <property type="match status" value="1"/>
</dbReference>
<reference evidence="2" key="1">
    <citation type="submission" date="2017-02" db="EMBL/GenBank/DDBJ databases">
        <authorList>
            <person name="Varghese N."/>
            <person name="Submissions S."/>
        </authorList>
    </citation>
    <scope>NUCLEOTIDE SEQUENCE [LARGE SCALE GENOMIC DNA]</scope>
    <source>
        <strain evidence="2">DSM 24091</strain>
    </source>
</reference>